<dbReference type="SMART" id="SM00692">
    <property type="entry name" value="DM3"/>
    <property type="match status" value="1"/>
</dbReference>
<evidence type="ECO:0000256" key="4">
    <source>
        <dbReference type="ARBA" id="ARBA00023125"/>
    </source>
</evidence>
<organism evidence="9 10">
    <name type="scientific">Zophobas morio</name>
    <dbReference type="NCBI Taxonomy" id="2755281"/>
    <lineage>
        <taxon>Eukaryota</taxon>
        <taxon>Metazoa</taxon>
        <taxon>Ecdysozoa</taxon>
        <taxon>Arthropoda</taxon>
        <taxon>Hexapoda</taxon>
        <taxon>Insecta</taxon>
        <taxon>Pterygota</taxon>
        <taxon>Neoptera</taxon>
        <taxon>Endopterygota</taxon>
        <taxon>Coleoptera</taxon>
        <taxon>Polyphaga</taxon>
        <taxon>Cucujiformia</taxon>
        <taxon>Tenebrionidae</taxon>
        <taxon>Zophobas</taxon>
    </lineage>
</organism>
<evidence type="ECO:0000256" key="3">
    <source>
        <dbReference type="ARBA" id="ARBA00022833"/>
    </source>
</evidence>
<dbReference type="GO" id="GO:0043565">
    <property type="term" value="F:sequence-specific DNA binding"/>
    <property type="evidence" value="ECO:0007669"/>
    <property type="project" value="InterPro"/>
</dbReference>
<proteinExistence type="predicted"/>
<dbReference type="SMART" id="SM00980">
    <property type="entry name" value="THAP"/>
    <property type="match status" value="1"/>
</dbReference>
<reference evidence="9" key="1">
    <citation type="journal article" date="2023" name="G3 (Bethesda)">
        <title>Whole genome assemblies of Zophobas morio and Tenebrio molitor.</title>
        <authorList>
            <person name="Kaur S."/>
            <person name="Stinson S.A."/>
            <person name="diCenzo G.C."/>
        </authorList>
    </citation>
    <scope>NUCLEOTIDE SEQUENCE</scope>
    <source>
        <strain evidence="9">QUZm001</strain>
    </source>
</reference>
<sequence length="203" mass="23730">MKYFPKDPQIRKEWAIKVKRANWTPTNRSVLCEVHFAPEMWEKPREDGKRKLKLNAVPTIFSFNIPKRERKPPKTRVVSAELDPQPSTSRAILSSSSSTSSSRATSPVLQHMETQVVETQSTEVLKKVDKCDEIIKKMSKQNIELKAKLEIAQRKIRKLQTVSDRYKSEVKDNKYFKLISQTFNPDQIYAMQLCMQFHCLMRQ</sequence>
<dbReference type="PANTHER" id="PTHR46600">
    <property type="entry name" value="THAP DOMAIN-CONTAINING"/>
    <property type="match status" value="1"/>
</dbReference>
<feature type="region of interest" description="Disordered" evidence="7">
    <location>
        <begin position="68"/>
        <end position="110"/>
    </location>
</feature>
<protein>
    <recommendedName>
        <fullName evidence="8">THAP-type domain-containing protein</fullName>
    </recommendedName>
</protein>
<feature type="domain" description="THAP-type" evidence="8">
    <location>
        <begin position="1"/>
        <end position="61"/>
    </location>
</feature>
<keyword evidence="2 5" id="KW-0863">Zinc-finger</keyword>
<dbReference type="PANTHER" id="PTHR46600:SF11">
    <property type="entry name" value="THAP DOMAIN-CONTAINING PROTEIN 10"/>
    <property type="match status" value="1"/>
</dbReference>
<dbReference type="EMBL" id="JALNTZ010000005">
    <property type="protein sequence ID" value="KAJ3652677.1"/>
    <property type="molecule type" value="Genomic_DNA"/>
</dbReference>
<gene>
    <name evidence="9" type="ORF">Zmor_018621</name>
</gene>
<keyword evidence="10" id="KW-1185">Reference proteome</keyword>
<accession>A0AA38IER6</accession>
<evidence type="ECO:0000313" key="10">
    <source>
        <dbReference type="Proteomes" id="UP001168821"/>
    </source>
</evidence>
<dbReference type="Proteomes" id="UP001168821">
    <property type="component" value="Unassembled WGS sequence"/>
</dbReference>
<evidence type="ECO:0000313" key="9">
    <source>
        <dbReference type="EMBL" id="KAJ3652677.1"/>
    </source>
</evidence>
<dbReference type="InterPro" id="IPR026516">
    <property type="entry name" value="THAP1/10"/>
</dbReference>
<dbReference type="AlphaFoldDB" id="A0AA38IER6"/>
<keyword evidence="3" id="KW-0862">Zinc</keyword>
<keyword evidence="4 5" id="KW-0238">DNA-binding</keyword>
<name>A0AA38IER6_9CUCU</name>
<keyword evidence="6" id="KW-0175">Coiled coil</keyword>
<dbReference type="GO" id="GO:0008270">
    <property type="term" value="F:zinc ion binding"/>
    <property type="evidence" value="ECO:0007669"/>
    <property type="project" value="UniProtKB-KW"/>
</dbReference>
<dbReference type="InterPro" id="IPR006612">
    <property type="entry name" value="THAP_Znf"/>
</dbReference>
<evidence type="ECO:0000256" key="2">
    <source>
        <dbReference type="ARBA" id="ARBA00022771"/>
    </source>
</evidence>
<evidence type="ECO:0000256" key="6">
    <source>
        <dbReference type="SAM" id="Coils"/>
    </source>
</evidence>
<dbReference type="SUPFAM" id="SSF57716">
    <property type="entry name" value="Glucocorticoid receptor-like (DNA-binding domain)"/>
    <property type="match status" value="1"/>
</dbReference>
<feature type="compositionally biased region" description="Low complexity" evidence="7">
    <location>
        <begin position="87"/>
        <end position="106"/>
    </location>
</feature>
<evidence type="ECO:0000259" key="8">
    <source>
        <dbReference type="PROSITE" id="PS50950"/>
    </source>
</evidence>
<evidence type="ECO:0000256" key="7">
    <source>
        <dbReference type="SAM" id="MobiDB-lite"/>
    </source>
</evidence>
<dbReference type="Pfam" id="PF05485">
    <property type="entry name" value="THAP"/>
    <property type="match status" value="1"/>
</dbReference>
<dbReference type="PROSITE" id="PS50950">
    <property type="entry name" value="ZF_THAP"/>
    <property type="match status" value="1"/>
</dbReference>
<comment type="caution">
    <text evidence="9">The sequence shown here is derived from an EMBL/GenBank/DDBJ whole genome shotgun (WGS) entry which is preliminary data.</text>
</comment>
<evidence type="ECO:0000256" key="1">
    <source>
        <dbReference type="ARBA" id="ARBA00022723"/>
    </source>
</evidence>
<feature type="coiled-coil region" evidence="6">
    <location>
        <begin position="135"/>
        <end position="169"/>
    </location>
</feature>
<keyword evidence="1" id="KW-0479">Metal-binding</keyword>
<evidence type="ECO:0000256" key="5">
    <source>
        <dbReference type="PROSITE-ProRule" id="PRU00309"/>
    </source>
</evidence>